<feature type="domain" description="HTH merR-type" evidence="5">
    <location>
        <begin position="16"/>
        <end position="85"/>
    </location>
</feature>
<reference evidence="6 7" key="1">
    <citation type="submission" date="2019-03" db="EMBL/GenBank/DDBJ databases">
        <title>Systems level insights into methane cycling in arid and semi-arid ecosystems.</title>
        <authorList>
            <person name="Kalyuzhnaya M."/>
        </authorList>
    </citation>
    <scope>NUCLEOTIDE SEQUENCE [LARGE SCALE GENOMIC DNA]</scope>
    <source>
        <strain evidence="6 7">S-1</strain>
    </source>
</reference>
<dbReference type="SMART" id="SM00422">
    <property type="entry name" value="HTH_MERR"/>
    <property type="match status" value="1"/>
</dbReference>
<keyword evidence="1" id="KW-0678">Repressor</keyword>
<sequence length="127" mass="14544">MLCGLKMNACFKDDKLIRLSTLAEQTGISIHCIRTYIDRGLIQVNDRTAGGMFLFYESVIDRLRFIRMARDVGVPLEQIDRLLSGRDDKDVDATETSLAELTQYIETCRDRLNCFEQSLKQHLGIVL</sequence>
<gene>
    <name evidence="6" type="ORF">EDE11_1168</name>
</gene>
<dbReference type="PRINTS" id="PR00040">
    <property type="entry name" value="HTHMERR"/>
</dbReference>
<keyword evidence="3" id="KW-0238">DNA-binding</keyword>
<accession>A0ABY2CJT5</accession>
<evidence type="ECO:0000256" key="3">
    <source>
        <dbReference type="ARBA" id="ARBA00023125"/>
    </source>
</evidence>
<dbReference type="InterPro" id="IPR009061">
    <property type="entry name" value="DNA-bd_dom_put_sf"/>
</dbReference>
<keyword evidence="2" id="KW-0805">Transcription regulation</keyword>
<dbReference type="PROSITE" id="PS50937">
    <property type="entry name" value="HTH_MERR_2"/>
    <property type="match status" value="1"/>
</dbReference>
<evidence type="ECO:0000313" key="7">
    <source>
        <dbReference type="Proteomes" id="UP000295649"/>
    </source>
</evidence>
<dbReference type="EMBL" id="SMCN01000016">
    <property type="protein sequence ID" value="TCV81120.1"/>
    <property type="molecule type" value="Genomic_DNA"/>
</dbReference>
<evidence type="ECO:0000313" key="6">
    <source>
        <dbReference type="EMBL" id="TCV81120.1"/>
    </source>
</evidence>
<dbReference type="Pfam" id="PF13411">
    <property type="entry name" value="MerR_1"/>
    <property type="match status" value="1"/>
</dbReference>
<dbReference type="Gene3D" id="1.10.1660.10">
    <property type="match status" value="1"/>
</dbReference>
<evidence type="ECO:0000259" key="5">
    <source>
        <dbReference type="PROSITE" id="PS50937"/>
    </source>
</evidence>
<name>A0ABY2CJT5_METMH</name>
<comment type="caution">
    <text evidence="6">The sequence shown here is derived from an EMBL/GenBank/DDBJ whole genome shotgun (WGS) entry which is preliminary data.</text>
</comment>
<dbReference type="SUPFAM" id="SSF46955">
    <property type="entry name" value="Putative DNA-binding domain"/>
    <property type="match status" value="1"/>
</dbReference>
<evidence type="ECO:0000256" key="4">
    <source>
        <dbReference type="ARBA" id="ARBA00023163"/>
    </source>
</evidence>
<dbReference type="InterPro" id="IPR000551">
    <property type="entry name" value="MerR-type_HTH_dom"/>
</dbReference>
<dbReference type="PANTHER" id="PTHR30204">
    <property type="entry name" value="REDOX-CYCLING DRUG-SENSING TRANSCRIPTIONAL ACTIVATOR SOXR"/>
    <property type="match status" value="1"/>
</dbReference>
<dbReference type="Proteomes" id="UP000295649">
    <property type="component" value="Unassembled WGS sequence"/>
</dbReference>
<protein>
    <submittedName>
        <fullName evidence="6">MerR family transcriptional regulator</fullName>
    </submittedName>
</protein>
<dbReference type="InterPro" id="IPR047057">
    <property type="entry name" value="MerR_fam"/>
</dbReference>
<evidence type="ECO:0000256" key="2">
    <source>
        <dbReference type="ARBA" id="ARBA00023015"/>
    </source>
</evidence>
<keyword evidence="7" id="KW-1185">Reference proteome</keyword>
<proteinExistence type="predicted"/>
<keyword evidence="4" id="KW-0804">Transcription</keyword>
<organism evidence="6 7">
    <name type="scientific">Methylomonas methanica</name>
    <dbReference type="NCBI Taxonomy" id="421"/>
    <lineage>
        <taxon>Bacteria</taxon>
        <taxon>Pseudomonadati</taxon>
        <taxon>Pseudomonadota</taxon>
        <taxon>Gammaproteobacteria</taxon>
        <taxon>Methylococcales</taxon>
        <taxon>Methylococcaceae</taxon>
        <taxon>Methylomonas</taxon>
    </lineage>
</organism>
<evidence type="ECO:0000256" key="1">
    <source>
        <dbReference type="ARBA" id="ARBA00022491"/>
    </source>
</evidence>
<dbReference type="PANTHER" id="PTHR30204:SF69">
    <property type="entry name" value="MERR-FAMILY TRANSCRIPTIONAL REGULATOR"/>
    <property type="match status" value="1"/>
</dbReference>